<dbReference type="InterPro" id="IPR023631">
    <property type="entry name" value="Amidase_dom"/>
</dbReference>
<name>A0AAE6G5L1_MYXXA</name>
<feature type="domain" description="Amidase" evidence="3">
    <location>
        <begin position="82"/>
        <end position="120"/>
    </location>
</feature>
<evidence type="ECO:0000259" key="3">
    <source>
        <dbReference type="Pfam" id="PF01425"/>
    </source>
</evidence>
<protein>
    <recommendedName>
        <fullName evidence="3">Amidase domain-containing protein</fullName>
    </recommendedName>
</protein>
<dbReference type="PANTHER" id="PTHR11895:SF7">
    <property type="entry name" value="GLUTAMYL-TRNA(GLN) AMIDOTRANSFERASE SUBUNIT A, MITOCHONDRIAL"/>
    <property type="match status" value="1"/>
</dbReference>
<dbReference type="GO" id="GO:0003824">
    <property type="term" value="F:catalytic activity"/>
    <property type="evidence" value="ECO:0007669"/>
    <property type="project" value="InterPro"/>
</dbReference>
<organism evidence="4 5">
    <name type="scientific">Myxococcus xanthus</name>
    <dbReference type="NCBI Taxonomy" id="34"/>
    <lineage>
        <taxon>Bacteria</taxon>
        <taxon>Pseudomonadati</taxon>
        <taxon>Myxococcota</taxon>
        <taxon>Myxococcia</taxon>
        <taxon>Myxococcales</taxon>
        <taxon>Cystobacterineae</taxon>
        <taxon>Myxococcaceae</taxon>
        <taxon>Myxococcus</taxon>
    </lineage>
</organism>
<feature type="region of interest" description="Disordered" evidence="2">
    <location>
        <begin position="1"/>
        <end position="73"/>
    </location>
</feature>
<dbReference type="InterPro" id="IPR036928">
    <property type="entry name" value="AS_sf"/>
</dbReference>
<dbReference type="EMBL" id="CP017174">
    <property type="protein sequence ID" value="QDE71232.1"/>
    <property type="molecule type" value="Genomic_DNA"/>
</dbReference>
<dbReference type="SUPFAM" id="SSF75304">
    <property type="entry name" value="Amidase signature (AS) enzymes"/>
    <property type="match status" value="2"/>
</dbReference>
<dbReference type="Gene3D" id="3.90.1300.10">
    <property type="entry name" value="Amidase signature (AS) domain"/>
    <property type="match status" value="2"/>
</dbReference>
<reference evidence="4 5" key="1">
    <citation type="journal article" date="2019" name="Science">
        <title>Social genes are selection hotspots in kin groups of a soil microbe.</title>
        <authorList>
            <person name="Wielgoss S."/>
            <person name="Wolfensberger R."/>
            <person name="Sun L."/>
            <person name="Fiegna F."/>
            <person name="Velicer G.J."/>
        </authorList>
    </citation>
    <scope>NUCLEOTIDE SEQUENCE [LARGE SCALE GENOMIC DNA]</scope>
    <source>
        <strain evidence="4 5">MC3.5.9c15</strain>
    </source>
</reference>
<accession>A0AAE6G5L1</accession>
<gene>
    <name evidence="4" type="ORF">BHS09_32015</name>
</gene>
<evidence type="ECO:0000313" key="4">
    <source>
        <dbReference type="EMBL" id="QDE71232.1"/>
    </source>
</evidence>
<proteinExistence type="inferred from homology"/>
<dbReference type="RefSeq" id="WP_237079965.1">
    <property type="nucleotide sequence ID" value="NZ_CP017173.1"/>
</dbReference>
<dbReference type="Proteomes" id="UP000320179">
    <property type="component" value="Chromosome"/>
</dbReference>
<dbReference type="InterPro" id="IPR000120">
    <property type="entry name" value="Amidase"/>
</dbReference>
<comment type="similarity">
    <text evidence="1">Belongs to the amidase family.</text>
</comment>
<feature type="domain" description="Amidase" evidence="3">
    <location>
        <begin position="4"/>
        <end position="72"/>
    </location>
</feature>
<evidence type="ECO:0000256" key="2">
    <source>
        <dbReference type="SAM" id="MobiDB-lite"/>
    </source>
</evidence>
<evidence type="ECO:0000256" key="1">
    <source>
        <dbReference type="ARBA" id="ARBA00009199"/>
    </source>
</evidence>
<evidence type="ECO:0000313" key="5">
    <source>
        <dbReference type="Proteomes" id="UP000320179"/>
    </source>
</evidence>
<dbReference type="AlphaFoldDB" id="A0AAE6G5L1"/>
<dbReference type="Pfam" id="PF01425">
    <property type="entry name" value="Amidase"/>
    <property type="match status" value="2"/>
</dbReference>
<dbReference type="PANTHER" id="PTHR11895">
    <property type="entry name" value="TRANSAMIDASE"/>
    <property type="match status" value="1"/>
</dbReference>
<sequence>MNQEGHPLTHGARFGKDDVPDQDSELVKRHRRSGLVVLGKSNTPEMGLRPTTESELHGPCRNPWDTSRSPGGAMAPQLRAAAFASYCPMANTAGLPTMSMPLHWSPDGLPVGVQVHGALWR</sequence>